<sequence precursor="true">MNGIFTSRIAHSSLIGLVLFALPASTSADDIQYRQEMAAAVRLATQRVLPSVVTVEVIGTSGTVKGEVAQDAPTCGVIVGQDGNAVEILASNIVLRGTAATILVVLPNGSRHAASVVAKDNHRDLVLLKIETDEQVSAVDLPDQSQLPIGSTTIAIGRYGENQSPMISTGILSATGRLDGIAIQTDARVSAAMYGGPLIDLYGNVLGILIPAVAAGGAEDSTSWYDSGIAFAIPADVIAKKLQRLRDGQDINKGLIGIVAGSADANEADTTIAAVRTRSPAEAAGIKAGDTVKSVGGQLVRRHQEIKQALGSLDAGESVAIVVTRDDQEMTFDVTLADSIPPLDPQRLGIVASQSDANVVVDATVAGSPSDDVLLAGDVIKKFGGNDVGNVDRLRRQLITAESDQSIELKVMRDGKLITKTLTPQSIGGPVQEGYPDAWSSDELTDDSMKELTKNWAIAEIKLPDAANVAAILAPKASKPSKDDQPSAQDLGLLVLLLEPGEKDPQKVLESWKFDAASSGVVMVAIASEDASRWQAKEVQVIANFAAAAMKKAPIHSTAVAVASSGSLAKGKVSAADSMAIAVAISQSETFFGVAFGTDTRPPAVRLRENEPATSLQILMPVKDPIDLPEWIPALKRAGYPVVLGGDVDQQVLLRWCRLLQAI</sequence>
<dbReference type="PANTHER" id="PTHR22939:SF129">
    <property type="entry name" value="SERINE PROTEASE HTRA2, MITOCHONDRIAL"/>
    <property type="match status" value="1"/>
</dbReference>
<evidence type="ECO:0000256" key="1">
    <source>
        <dbReference type="ARBA" id="ARBA00010541"/>
    </source>
</evidence>
<dbReference type="InterPro" id="IPR001940">
    <property type="entry name" value="Peptidase_S1C"/>
</dbReference>
<dbReference type="PANTHER" id="PTHR22939">
    <property type="entry name" value="SERINE PROTEASE FAMILY S1C HTRA-RELATED"/>
    <property type="match status" value="1"/>
</dbReference>
<evidence type="ECO:0000259" key="5">
    <source>
        <dbReference type="PROSITE" id="PS50106"/>
    </source>
</evidence>
<evidence type="ECO:0000313" key="6">
    <source>
        <dbReference type="EMBL" id="KAA1257946.1"/>
    </source>
</evidence>
<feature type="chain" id="PRO_5023021428" evidence="4">
    <location>
        <begin position="29"/>
        <end position="663"/>
    </location>
</feature>
<keyword evidence="4" id="KW-0732">Signal</keyword>
<dbReference type="RefSeq" id="WP_068260131.1">
    <property type="nucleotide sequence ID" value="NZ_LWSK01000014.1"/>
</dbReference>
<dbReference type="InterPro" id="IPR001478">
    <property type="entry name" value="PDZ"/>
</dbReference>
<dbReference type="EMBL" id="VRLW01000001">
    <property type="protein sequence ID" value="KAA1257946.1"/>
    <property type="molecule type" value="Genomic_DNA"/>
</dbReference>
<dbReference type="AlphaFoldDB" id="A0A5B1CBL5"/>
<dbReference type="SUPFAM" id="SSF50156">
    <property type="entry name" value="PDZ domain-like"/>
    <property type="match status" value="2"/>
</dbReference>
<dbReference type="Pfam" id="PF13180">
    <property type="entry name" value="PDZ_2"/>
    <property type="match status" value="2"/>
</dbReference>
<protein>
    <submittedName>
        <fullName evidence="6">Periplasmic pH-dependent serine endoprotease DegQ</fullName>
        <ecNumber evidence="6">3.4.21.107</ecNumber>
    </submittedName>
</protein>
<evidence type="ECO:0000256" key="4">
    <source>
        <dbReference type="SAM" id="SignalP"/>
    </source>
</evidence>
<gene>
    <name evidence="6" type="primary">degQ_1</name>
    <name evidence="6" type="ORF">LF1_04370</name>
</gene>
<keyword evidence="2 6" id="KW-0645">Protease</keyword>
<dbReference type="GO" id="GO:0004252">
    <property type="term" value="F:serine-type endopeptidase activity"/>
    <property type="evidence" value="ECO:0007669"/>
    <property type="project" value="InterPro"/>
</dbReference>
<dbReference type="EC" id="3.4.21.107" evidence="6"/>
<comment type="caution">
    <text evidence="6">The sequence shown here is derived from an EMBL/GenBank/DDBJ whole genome shotgun (WGS) entry which is preliminary data.</text>
</comment>
<comment type="similarity">
    <text evidence="1">Belongs to the peptidase S1C family.</text>
</comment>
<feature type="domain" description="PDZ" evidence="5">
    <location>
        <begin position="239"/>
        <end position="327"/>
    </location>
</feature>
<dbReference type="Gene3D" id="2.30.42.10">
    <property type="match status" value="2"/>
</dbReference>
<dbReference type="Proteomes" id="UP000322699">
    <property type="component" value="Unassembled WGS sequence"/>
</dbReference>
<dbReference type="InterPro" id="IPR036034">
    <property type="entry name" value="PDZ_sf"/>
</dbReference>
<feature type="signal peptide" evidence="4">
    <location>
        <begin position="1"/>
        <end position="28"/>
    </location>
</feature>
<dbReference type="SMART" id="SM00228">
    <property type="entry name" value="PDZ"/>
    <property type="match status" value="2"/>
</dbReference>
<name>A0A5B1CBL5_9BACT</name>
<evidence type="ECO:0000313" key="7">
    <source>
        <dbReference type="Proteomes" id="UP000322699"/>
    </source>
</evidence>
<accession>A0A5B1CBL5</accession>
<dbReference type="GO" id="GO:0006508">
    <property type="term" value="P:proteolysis"/>
    <property type="evidence" value="ECO:0007669"/>
    <property type="project" value="UniProtKB-KW"/>
</dbReference>
<evidence type="ECO:0000256" key="3">
    <source>
        <dbReference type="ARBA" id="ARBA00022801"/>
    </source>
</evidence>
<dbReference type="PROSITE" id="PS50106">
    <property type="entry name" value="PDZ"/>
    <property type="match status" value="1"/>
</dbReference>
<reference evidence="6 7" key="1">
    <citation type="submission" date="2019-08" db="EMBL/GenBank/DDBJ databases">
        <title>Deep-cultivation of Planctomycetes and their phenomic and genomic characterization uncovers novel biology.</title>
        <authorList>
            <person name="Wiegand S."/>
            <person name="Jogler M."/>
            <person name="Boedeker C."/>
            <person name="Pinto D."/>
            <person name="Vollmers J."/>
            <person name="Rivas-Marin E."/>
            <person name="Kohn T."/>
            <person name="Peeters S.H."/>
            <person name="Heuer A."/>
            <person name="Rast P."/>
            <person name="Oberbeckmann S."/>
            <person name="Bunk B."/>
            <person name="Jeske O."/>
            <person name="Meyerdierks A."/>
            <person name="Storesund J.E."/>
            <person name="Kallscheuer N."/>
            <person name="Luecker S."/>
            <person name="Lage O.M."/>
            <person name="Pohl T."/>
            <person name="Merkel B.J."/>
            <person name="Hornburger P."/>
            <person name="Mueller R.-W."/>
            <person name="Bruemmer F."/>
            <person name="Labrenz M."/>
            <person name="Spormann A.M."/>
            <person name="Op Den Camp H."/>
            <person name="Overmann J."/>
            <person name="Amann R."/>
            <person name="Jetten M.S.M."/>
            <person name="Mascher T."/>
            <person name="Medema M.H."/>
            <person name="Devos D.P."/>
            <person name="Kaster A.-K."/>
            <person name="Ovreas L."/>
            <person name="Rohde M."/>
            <person name="Galperin M.Y."/>
            <person name="Jogler C."/>
        </authorList>
    </citation>
    <scope>NUCLEOTIDE SEQUENCE [LARGE SCALE GENOMIC DNA]</scope>
    <source>
        <strain evidence="6 7">LF1</strain>
    </source>
</reference>
<dbReference type="PRINTS" id="PR00834">
    <property type="entry name" value="PROTEASES2C"/>
</dbReference>
<keyword evidence="7" id="KW-1185">Reference proteome</keyword>
<dbReference type="OrthoDB" id="248175at2"/>
<dbReference type="Gene3D" id="2.40.10.120">
    <property type="match status" value="1"/>
</dbReference>
<proteinExistence type="inferred from homology"/>
<evidence type="ECO:0000256" key="2">
    <source>
        <dbReference type="ARBA" id="ARBA00022670"/>
    </source>
</evidence>
<dbReference type="SUPFAM" id="SSF50494">
    <property type="entry name" value="Trypsin-like serine proteases"/>
    <property type="match status" value="1"/>
</dbReference>
<dbReference type="Pfam" id="PF13365">
    <property type="entry name" value="Trypsin_2"/>
    <property type="match status" value="1"/>
</dbReference>
<organism evidence="6 7">
    <name type="scientific">Rubripirellula obstinata</name>
    <dbReference type="NCBI Taxonomy" id="406547"/>
    <lineage>
        <taxon>Bacteria</taxon>
        <taxon>Pseudomonadati</taxon>
        <taxon>Planctomycetota</taxon>
        <taxon>Planctomycetia</taxon>
        <taxon>Pirellulales</taxon>
        <taxon>Pirellulaceae</taxon>
        <taxon>Rubripirellula</taxon>
    </lineage>
</organism>
<keyword evidence="3 6" id="KW-0378">Hydrolase</keyword>
<dbReference type="InterPro" id="IPR009003">
    <property type="entry name" value="Peptidase_S1_PA"/>
</dbReference>